<dbReference type="SUPFAM" id="SSF50494">
    <property type="entry name" value="Trypsin-like serine proteases"/>
    <property type="match status" value="1"/>
</dbReference>
<dbReference type="OrthoDB" id="467315at2"/>
<dbReference type="KEGG" id="ter:Tery_2050"/>
<evidence type="ECO:0000313" key="3">
    <source>
        <dbReference type="EMBL" id="ABG51291.1"/>
    </source>
</evidence>
<sequence>MKKAILKCFKKKIIIKKYIIRLTILLTILTLVSCNKIPFLNKQPPQPEQPTFIARKSGTPVNPFALNRLAKETVVEIVSEGYLTGGNKYLPKGSGVIIGRKDSVYYVLTADHISDIDDGLSVFIRSEKPGKLGEVLPLKFIRRYPREDLAVVTFLSFTNYKVAEVGEASQLDDDNQVYVAGWPGAENRQGFQFTPAKVTNPQVGDNLTYQPTEPSESLYKGMSGGAVLNEAGQLVGIHVGLTKVGGDGKGVLISTFLQMVPPEVEEVLGSSTPDVLSSSSSDNEEVKLRRQLEEERRKREEAEGLVEKLEAKLFKETEGRKQEGEKKIKNDKKRFCLWGYVWWSWFLKLGVWGLYVAVVVVAFRWVVGVFEGILVSREQRWPWRGRLWWLIEFACWGVGGIWGMVGGIGMIFVWDWADGLGACN</sequence>
<dbReference type="InterPro" id="IPR043504">
    <property type="entry name" value="Peptidase_S1_PA_chymotrypsin"/>
</dbReference>
<evidence type="ECO:0000256" key="2">
    <source>
        <dbReference type="SAM" id="Phobius"/>
    </source>
</evidence>
<dbReference type="InterPro" id="IPR009003">
    <property type="entry name" value="Peptidase_S1_PA"/>
</dbReference>
<protein>
    <recommendedName>
        <fullName evidence="4">Peptidase S1 and S6, chymotrypsin/Hap</fullName>
    </recommendedName>
</protein>
<accession>Q113N3</accession>
<dbReference type="Gene3D" id="2.40.10.10">
    <property type="entry name" value="Trypsin-like serine proteases"/>
    <property type="match status" value="2"/>
</dbReference>
<evidence type="ECO:0008006" key="4">
    <source>
        <dbReference type="Google" id="ProtNLM"/>
    </source>
</evidence>
<dbReference type="Pfam" id="PF13365">
    <property type="entry name" value="Trypsin_2"/>
    <property type="match status" value="1"/>
</dbReference>
<dbReference type="HOGENOM" id="CLU_647112_0_0_3"/>
<feature type="compositionally biased region" description="Low complexity" evidence="1">
    <location>
        <begin position="270"/>
        <end position="281"/>
    </location>
</feature>
<keyword evidence="2" id="KW-0472">Membrane</keyword>
<reference evidence="3" key="1">
    <citation type="submission" date="2006-06" db="EMBL/GenBank/DDBJ databases">
        <title>Complete sequence of Trichodesmium erythraeum IMS101.</title>
        <authorList>
            <consortium name="US DOE Joint Genome Institute"/>
            <person name="Copeland A."/>
            <person name="Lucas S."/>
            <person name="Lapidus A."/>
            <person name="Barry K."/>
            <person name="Detter J.C."/>
            <person name="Glavina del Rio T."/>
            <person name="Hammon N."/>
            <person name="Israni S."/>
            <person name="Dalin E."/>
            <person name="Tice H."/>
            <person name="Pitluck S."/>
            <person name="Kiss H."/>
            <person name="Munk A.C."/>
            <person name="Brettin T."/>
            <person name="Bruce D."/>
            <person name="Han C."/>
            <person name="Tapia R."/>
            <person name="Gilna P."/>
            <person name="Schmutz J."/>
            <person name="Larimer F."/>
            <person name="Land M."/>
            <person name="Hauser L."/>
            <person name="Kyrpides N."/>
            <person name="Kim E."/>
            <person name="Richardson P."/>
        </authorList>
    </citation>
    <scope>NUCLEOTIDE SEQUENCE [LARGE SCALE GENOMIC DNA]</scope>
    <source>
        <strain evidence="3">IMS101</strain>
    </source>
</reference>
<proteinExistence type="predicted"/>
<dbReference type="STRING" id="203124.Tery_2050"/>
<feature type="transmembrane region" description="Helical" evidence="2">
    <location>
        <begin position="342"/>
        <end position="367"/>
    </location>
</feature>
<keyword evidence="2" id="KW-1133">Transmembrane helix</keyword>
<feature type="region of interest" description="Disordered" evidence="1">
    <location>
        <begin position="270"/>
        <end position="290"/>
    </location>
</feature>
<dbReference type="eggNOG" id="COG0265">
    <property type="taxonomic scope" value="Bacteria"/>
</dbReference>
<gene>
    <name evidence="3" type="ordered locus">Tery_2050</name>
</gene>
<name>Q113N3_TRIEI</name>
<dbReference type="PROSITE" id="PS51257">
    <property type="entry name" value="PROKAR_LIPOPROTEIN"/>
    <property type="match status" value="1"/>
</dbReference>
<dbReference type="AlphaFoldDB" id="Q113N3"/>
<feature type="transmembrane region" description="Helical" evidence="2">
    <location>
        <begin position="387"/>
        <end position="414"/>
    </location>
</feature>
<dbReference type="EMBL" id="CP000393">
    <property type="protein sequence ID" value="ABG51291.1"/>
    <property type="molecule type" value="Genomic_DNA"/>
</dbReference>
<evidence type="ECO:0000256" key="1">
    <source>
        <dbReference type="SAM" id="MobiDB-lite"/>
    </source>
</evidence>
<keyword evidence="2" id="KW-0812">Transmembrane</keyword>
<organism evidence="3">
    <name type="scientific">Trichodesmium erythraeum (strain IMS101)</name>
    <dbReference type="NCBI Taxonomy" id="203124"/>
    <lineage>
        <taxon>Bacteria</taxon>
        <taxon>Bacillati</taxon>
        <taxon>Cyanobacteriota</taxon>
        <taxon>Cyanophyceae</taxon>
        <taxon>Oscillatoriophycideae</taxon>
        <taxon>Oscillatoriales</taxon>
        <taxon>Microcoleaceae</taxon>
        <taxon>Trichodesmium</taxon>
    </lineage>
</organism>